<dbReference type="EMBL" id="JAQQXR010000001">
    <property type="protein sequence ID" value="MDC8756235.1"/>
    <property type="molecule type" value="Genomic_DNA"/>
</dbReference>
<evidence type="ECO:0000313" key="3">
    <source>
        <dbReference type="Proteomes" id="UP001221208"/>
    </source>
</evidence>
<keyword evidence="3" id="KW-1185">Reference proteome</keyword>
<evidence type="ECO:0000256" key="1">
    <source>
        <dbReference type="SAM" id="SignalP"/>
    </source>
</evidence>
<comment type="caution">
    <text evidence="2">The sequence shown here is derived from an EMBL/GenBank/DDBJ whole genome shotgun (WGS) entry which is preliminary data.</text>
</comment>
<dbReference type="Proteomes" id="UP001221208">
    <property type="component" value="Unassembled WGS sequence"/>
</dbReference>
<evidence type="ECO:0000313" key="2">
    <source>
        <dbReference type="EMBL" id="MDC8756235.1"/>
    </source>
</evidence>
<feature type="signal peptide" evidence="1">
    <location>
        <begin position="1"/>
        <end position="19"/>
    </location>
</feature>
<organism evidence="2 3">
    <name type="scientific">Janthinobacterium fluminis</name>
    <dbReference type="NCBI Taxonomy" id="2987524"/>
    <lineage>
        <taxon>Bacteria</taxon>
        <taxon>Pseudomonadati</taxon>
        <taxon>Pseudomonadota</taxon>
        <taxon>Betaproteobacteria</taxon>
        <taxon>Burkholderiales</taxon>
        <taxon>Oxalobacteraceae</taxon>
        <taxon>Janthinobacterium</taxon>
    </lineage>
</organism>
<proteinExistence type="predicted"/>
<sequence length="149" mass="15911">MRRLIATLPLLLATSFAGANDKSILRDACVSLKSPTKRAACLDAVERLASGGVTSTSGSPVRKKSTEEALIAKAQEQIVSMLNDPESARFSGVAVSPSTGAVCGIVNAKNAMGGYGDPRRYIVTTETARLEDADKWKMDFRWSELCSDI</sequence>
<dbReference type="RefSeq" id="WP_273668861.1">
    <property type="nucleotide sequence ID" value="NZ_JAQQXR010000001.1"/>
</dbReference>
<gene>
    <name evidence="2" type="ORF">OIK44_01370</name>
</gene>
<protein>
    <submittedName>
        <fullName evidence="2">Uncharacterized protein</fullName>
    </submittedName>
</protein>
<reference evidence="2 3" key="1">
    <citation type="submission" date="2022-10" db="EMBL/GenBank/DDBJ databases">
        <title>Janthinobacterium sp. hw3 Genome sequencing.</title>
        <authorList>
            <person name="Park S."/>
        </authorList>
    </citation>
    <scope>NUCLEOTIDE SEQUENCE [LARGE SCALE GENOMIC DNA]</scope>
    <source>
        <strain evidence="3">hw3</strain>
    </source>
</reference>
<accession>A0ABT5JVM6</accession>
<feature type="chain" id="PRO_5046233110" evidence="1">
    <location>
        <begin position="20"/>
        <end position="149"/>
    </location>
</feature>
<name>A0ABT5JVM6_9BURK</name>
<keyword evidence="1" id="KW-0732">Signal</keyword>